<gene>
    <name evidence="2" type="ORF">P8C59_003890</name>
</gene>
<dbReference type="EMBL" id="JAQQPM010000003">
    <property type="protein sequence ID" value="KAK2069298.1"/>
    <property type="molecule type" value="Genomic_DNA"/>
</dbReference>
<accession>A0AAD9I1M0</accession>
<evidence type="ECO:0000313" key="2">
    <source>
        <dbReference type="EMBL" id="KAK2069298.1"/>
    </source>
</evidence>
<feature type="region of interest" description="Disordered" evidence="1">
    <location>
        <begin position="1"/>
        <end position="30"/>
    </location>
</feature>
<evidence type="ECO:0000313" key="3">
    <source>
        <dbReference type="Proteomes" id="UP001217918"/>
    </source>
</evidence>
<evidence type="ECO:0000256" key="1">
    <source>
        <dbReference type="SAM" id="MobiDB-lite"/>
    </source>
</evidence>
<dbReference type="Proteomes" id="UP001217918">
    <property type="component" value="Unassembled WGS sequence"/>
</dbReference>
<keyword evidence="3" id="KW-1185">Reference proteome</keyword>
<sequence>MICTSSSSSSNNNSSSSSSNNSSSISSTSSNKCFYKSVGGDACIYTKDKGSNALNTLITNALNKYLA</sequence>
<comment type="caution">
    <text evidence="2">The sequence shown here is derived from an EMBL/GenBank/DDBJ whole genome shotgun (WGS) entry which is preliminary data.</text>
</comment>
<name>A0AAD9I1M0_9PEZI</name>
<proteinExistence type="predicted"/>
<dbReference type="AlphaFoldDB" id="A0AAD9I1M0"/>
<reference evidence="2" key="1">
    <citation type="journal article" date="2023" name="Mol. Plant Microbe Interact.">
        <title>Elucidating the Obligate Nature and Biological Capacity of an Invasive Fungal Corn Pathogen.</title>
        <authorList>
            <person name="MacCready J.S."/>
            <person name="Roggenkamp E.M."/>
            <person name="Gdanetz K."/>
            <person name="Chilvers M.I."/>
        </authorList>
    </citation>
    <scope>NUCLEOTIDE SEQUENCE</scope>
    <source>
        <strain evidence="2">PM02</strain>
    </source>
</reference>
<organism evidence="2 3">
    <name type="scientific">Phyllachora maydis</name>
    <dbReference type="NCBI Taxonomy" id="1825666"/>
    <lineage>
        <taxon>Eukaryota</taxon>
        <taxon>Fungi</taxon>
        <taxon>Dikarya</taxon>
        <taxon>Ascomycota</taxon>
        <taxon>Pezizomycotina</taxon>
        <taxon>Sordariomycetes</taxon>
        <taxon>Sordariomycetidae</taxon>
        <taxon>Phyllachorales</taxon>
        <taxon>Phyllachoraceae</taxon>
        <taxon>Phyllachora</taxon>
    </lineage>
</organism>
<protein>
    <submittedName>
        <fullName evidence="2">Uncharacterized protein</fullName>
    </submittedName>
</protein>